<reference evidence="6 7" key="1">
    <citation type="submission" date="2018-09" db="EMBL/GenBank/DDBJ databases">
        <title>YIM 75507 draft genome.</title>
        <authorList>
            <person name="Tang S."/>
            <person name="Feng Y."/>
        </authorList>
    </citation>
    <scope>NUCLEOTIDE SEQUENCE [LARGE SCALE GENOMIC DNA]</scope>
    <source>
        <strain evidence="6 7">YIM 75507</strain>
    </source>
</reference>
<name>A0A3A4ARZ3_9ACTN</name>
<dbReference type="PANTHER" id="PTHR30055:SF151">
    <property type="entry name" value="TRANSCRIPTIONAL REGULATORY PROTEIN"/>
    <property type="match status" value="1"/>
</dbReference>
<dbReference type="InterPro" id="IPR001647">
    <property type="entry name" value="HTH_TetR"/>
</dbReference>
<dbReference type="SUPFAM" id="SSF48498">
    <property type="entry name" value="Tetracyclin repressor-like, C-terminal domain"/>
    <property type="match status" value="1"/>
</dbReference>
<dbReference type="InterPro" id="IPR004111">
    <property type="entry name" value="Repressor_TetR_C"/>
</dbReference>
<dbReference type="EMBL" id="QZEY01000005">
    <property type="protein sequence ID" value="RJL31951.1"/>
    <property type="molecule type" value="Genomic_DNA"/>
</dbReference>
<dbReference type="GO" id="GO:0003700">
    <property type="term" value="F:DNA-binding transcription factor activity"/>
    <property type="evidence" value="ECO:0007669"/>
    <property type="project" value="TreeGrafter"/>
</dbReference>
<dbReference type="GO" id="GO:0000976">
    <property type="term" value="F:transcription cis-regulatory region binding"/>
    <property type="evidence" value="ECO:0007669"/>
    <property type="project" value="TreeGrafter"/>
</dbReference>
<accession>A0A3A4ARZ3</accession>
<evidence type="ECO:0000256" key="2">
    <source>
        <dbReference type="ARBA" id="ARBA00023125"/>
    </source>
</evidence>
<keyword evidence="2 4" id="KW-0238">DNA-binding</keyword>
<dbReference type="PRINTS" id="PR00455">
    <property type="entry name" value="HTHTETR"/>
</dbReference>
<gene>
    <name evidence="6" type="ORF">D5H75_16020</name>
</gene>
<dbReference type="InterPro" id="IPR050109">
    <property type="entry name" value="HTH-type_TetR-like_transc_reg"/>
</dbReference>
<protein>
    <submittedName>
        <fullName evidence="6">TetR/AcrR family transcriptional regulator</fullName>
    </submittedName>
</protein>
<comment type="caution">
    <text evidence="6">The sequence shown here is derived from an EMBL/GenBank/DDBJ whole genome shotgun (WGS) entry which is preliminary data.</text>
</comment>
<evidence type="ECO:0000313" key="7">
    <source>
        <dbReference type="Proteomes" id="UP000265768"/>
    </source>
</evidence>
<feature type="DNA-binding region" description="H-T-H motif" evidence="4">
    <location>
        <begin position="48"/>
        <end position="67"/>
    </location>
</feature>
<dbReference type="Gene3D" id="1.10.357.10">
    <property type="entry name" value="Tetracycline Repressor, domain 2"/>
    <property type="match status" value="1"/>
</dbReference>
<evidence type="ECO:0000256" key="1">
    <source>
        <dbReference type="ARBA" id="ARBA00023015"/>
    </source>
</evidence>
<dbReference type="GO" id="GO:0045892">
    <property type="term" value="P:negative regulation of DNA-templated transcription"/>
    <property type="evidence" value="ECO:0007669"/>
    <property type="project" value="InterPro"/>
</dbReference>
<dbReference type="InterPro" id="IPR036271">
    <property type="entry name" value="Tet_transcr_reg_TetR-rel_C_sf"/>
</dbReference>
<keyword evidence="3" id="KW-0804">Transcription</keyword>
<evidence type="ECO:0000313" key="6">
    <source>
        <dbReference type="EMBL" id="RJL31951.1"/>
    </source>
</evidence>
<dbReference type="SUPFAM" id="SSF46689">
    <property type="entry name" value="Homeodomain-like"/>
    <property type="match status" value="1"/>
</dbReference>
<dbReference type="Proteomes" id="UP000265768">
    <property type="component" value="Unassembled WGS sequence"/>
</dbReference>
<keyword evidence="7" id="KW-1185">Reference proteome</keyword>
<keyword evidence="1" id="KW-0805">Transcription regulation</keyword>
<evidence type="ECO:0000256" key="3">
    <source>
        <dbReference type="ARBA" id="ARBA00023163"/>
    </source>
</evidence>
<evidence type="ECO:0000256" key="4">
    <source>
        <dbReference type="PROSITE-ProRule" id="PRU00335"/>
    </source>
</evidence>
<proteinExistence type="predicted"/>
<feature type="domain" description="HTH tetR-type" evidence="5">
    <location>
        <begin position="25"/>
        <end position="85"/>
    </location>
</feature>
<organism evidence="6 7">
    <name type="scientific">Bailinhaonella thermotolerans</name>
    <dbReference type="NCBI Taxonomy" id="1070861"/>
    <lineage>
        <taxon>Bacteria</taxon>
        <taxon>Bacillati</taxon>
        <taxon>Actinomycetota</taxon>
        <taxon>Actinomycetes</taxon>
        <taxon>Streptosporangiales</taxon>
        <taxon>Streptosporangiaceae</taxon>
        <taxon>Bailinhaonella</taxon>
    </lineage>
</organism>
<dbReference type="InterPro" id="IPR009057">
    <property type="entry name" value="Homeodomain-like_sf"/>
</dbReference>
<dbReference type="RefSeq" id="WP_119927268.1">
    <property type="nucleotide sequence ID" value="NZ_QZEY01000005.1"/>
</dbReference>
<dbReference type="PANTHER" id="PTHR30055">
    <property type="entry name" value="HTH-TYPE TRANSCRIPTIONAL REGULATOR RUTR"/>
    <property type="match status" value="1"/>
</dbReference>
<dbReference type="OrthoDB" id="2570341at2"/>
<dbReference type="Gene3D" id="1.10.10.60">
    <property type="entry name" value="Homeodomain-like"/>
    <property type="match status" value="1"/>
</dbReference>
<evidence type="ECO:0000259" key="5">
    <source>
        <dbReference type="PROSITE" id="PS50977"/>
    </source>
</evidence>
<dbReference type="PROSITE" id="PS50977">
    <property type="entry name" value="HTH_TETR_2"/>
    <property type="match status" value="1"/>
</dbReference>
<sequence>MADDNEAGDFLWRRLERGARAPRVQLTHAQIAEAAIEMADAEGLDAVSMRKLADRLGVATMSLYRYVRSKDELLELMVDAAYEQVEIPEGADWRETLRARAWATRATYLRHPWLVRLGEPLTPAVTASADRLLATLDSTGLDADTKMVVLRTVRSYVNGIIAGEIELAELLRREGVSDMDELRHAYAPRMRWLLESGRYPAYRDYIRHGRRKDDTVWQFELGLECVLDGLATRLGI</sequence>
<dbReference type="Pfam" id="PF00440">
    <property type="entry name" value="TetR_N"/>
    <property type="match status" value="1"/>
</dbReference>
<dbReference type="Pfam" id="PF02909">
    <property type="entry name" value="TetR_C_1"/>
    <property type="match status" value="1"/>
</dbReference>
<dbReference type="AlphaFoldDB" id="A0A3A4ARZ3"/>